<accession>A0A0D1XD97</accession>
<dbReference type="VEuPathDB" id="FungiDB:PV09_08246"/>
<dbReference type="RefSeq" id="XP_016210075.1">
    <property type="nucleotide sequence ID" value="XM_016362110.1"/>
</dbReference>
<dbReference type="PROSITE" id="PS50181">
    <property type="entry name" value="FBOX"/>
    <property type="match status" value="1"/>
</dbReference>
<dbReference type="GeneID" id="27316219"/>
<dbReference type="SUPFAM" id="SSF81383">
    <property type="entry name" value="F-box domain"/>
    <property type="match status" value="1"/>
</dbReference>
<dbReference type="HOGENOM" id="CLU_015634_0_0_1"/>
<gene>
    <name evidence="2" type="ORF">PV09_08246</name>
</gene>
<dbReference type="InParanoid" id="A0A0D1XD97"/>
<keyword evidence="3" id="KW-1185">Reference proteome</keyword>
<evidence type="ECO:0000313" key="2">
    <source>
        <dbReference type="EMBL" id="KIW00206.1"/>
    </source>
</evidence>
<name>A0A0D1XD97_9PEZI</name>
<feature type="domain" description="F-box" evidence="1">
    <location>
        <begin position="1"/>
        <end position="47"/>
    </location>
</feature>
<dbReference type="InterPro" id="IPR036047">
    <property type="entry name" value="F-box-like_dom_sf"/>
</dbReference>
<dbReference type="Proteomes" id="UP000053259">
    <property type="component" value="Unassembled WGS sequence"/>
</dbReference>
<dbReference type="InterPro" id="IPR001810">
    <property type="entry name" value="F-box_dom"/>
</dbReference>
<reference evidence="2 3" key="1">
    <citation type="submission" date="2015-01" db="EMBL/GenBank/DDBJ databases">
        <title>The Genome Sequence of Ochroconis gallopava CBS43764.</title>
        <authorList>
            <consortium name="The Broad Institute Genomics Platform"/>
            <person name="Cuomo C."/>
            <person name="de Hoog S."/>
            <person name="Gorbushina A."/>
            <person name="Stielow B."/>
            <person name="Teixiera M."/>
            <person name="Abouelleil A."/>
            <person name="Chapman S.B."/>
            <person name="Priest M."/>
            <person name="Young S.K."/>
            <person name="Wortman J."/>
            <person name="Nusbaum C."/>
            <person name="Birren B."/>
        </authorList>
    </citation>
    <scope>NUCLEOTIDE SEQUENCE [LARGE SCALE GENOMIC DNA]</scope>
    <source>
        <strain evidence="2 3">CBS 43764</strain>
    </source>
</reference>
<proteinExistence type="predicted"/>
<dbReference type="STRING" id="253628.A0A0D1XD97"/>
<dbReference type="OrthoDB" id="5359231at2759"/>
<protein>
    <recommendedName>
        <fullName evidence="1">F-box domain-containing protein</fullName>
    </recommendedName>
</protein>
<dbReference type="AlphaFoldDB" id="A0A0D1XD97"/>
<evidence type="ECO:0000259" key="1">
    <source>
        <dbReference type="PROSITE" id="PS50181"/>
    </source>
</evidence>
<evidence type="ECO:0000313" key="3">
    <source>
        <dbReference type="Proteomes" id="UP000053259"/>
    </source>
</evidence>
<dbReference type="EMBL" id="KN847566">
    <property type="protein sequence ID" value="KIW00206.1"/>
    <property type="molecule type" value="Genomic_DNA"/>
</dbReference>
<sequence length="656" mass="74296">MRSLDALPFDVLFGVSLYLDIEDIVNLHNSCRQLRFLLGEETLCRRLLENRARRTREAREARKSGYQAAIRRLYRRRKAVAAGIPASVASLGYAADVIYSDGVACILGESYVQVVDLHGSKEPRRIPIVSLLSGVAEPDRHCDYECVRLLSCCADVLVFTYEDDNGHCWLLAADVSNPAQPQRVIEPELLRSTHKLFVEQTGQYLFYGTRTGVWISSGQRYREWMVHGIALNGHKFMIERKDGAVEEASRTEPIQLHNFAGSDVGSTAAFKIHEGFFYAVTNCDAFDVIEVDFTSVYQCVRFPVVNPQEDTCEYARLYRRQHAEGPVNDGWNSLRLDVDERTNMLLLIEGRAEWPMAGDSLSRGFYTHEVDFERNVELGKGPADDAFSKIPDEETKYCSTPELPPWHAHVEAYNLAETPRSAGTAVPSLSRSKYRAYNFASMACLELFEKQCNCRGFNSHCLQLRSYSRRPLVSARSCVGAVQKGKQKVDDLSDLDHTGAHDYQYSKVSIWPKGPGEEHHIMNLPAEMQGTASPGIKAWMDERSIVYFIHVNGIGKVVCINFDGDSPITGYQDQSQHLPFHPRKRGYSPRLQSDPEELRYLSPSPPPFDHPVFEPHEIKEDFFAATWDLDDIPDMCEVGGGELEEWFDLLKQNCRV</sequence>
<organism evidence="2 3">
    <name type="scientific">Verruconis gallopava</name>
    <dbReference type="NCBI Taxonomy" id="253628"/>
    <lineage>
        <taxon>Eukaryota</taxon>
        <taxon>Fungi</taxon>
        <taxon>Dikarya</taxon>
        <taxon>Ascomycota</taxon>
        <taxon>Pezizomycotina</taxon>
        <taxon>Dothideomycetes</taxon>
        <taxon>Pleosporomycetidae</taxon>
        <taxon>Venturiales</taxon>
        <taxon>Sympoventuriaceae</taxon>
        <taxon>Verruconis</taxon>
    </lineage>
</organism>